<comment type="caution">
    <text evidence="1">The sequence shown here is derived from an EMBL/GenBank/DDBJ whole genome shotgun (WGS) entry which is preliminary data.</text>
</comment>
<gene>
    <name evidence="1" type="ORF">F4821DRAFT_27374</name>
</gene>
<evidence type="ECO:0000313" key="2">
    <source>
        <dbReference type="Proteomes" id="UP001497680"/>
    </source>
</evidence>
<proteinExistence type="predicted"/>
<sequence length="153" mass="17865">MTEQQNQGQGDVPQAPLLKFSVMHYKKEGVSDEAFKKWFEEEQVPRSITMFKKYNIARYSMYLTPTILREKFDQELKERRNTNWKMADFSAVTSYWVRDADDLRNVLSSPEWAEKIAGPETDWVNMESAEVLAGFETVYLEDGKIINTVPLPE</sequence>
<reference evidence="1 2" key="1">
    <citation type="journal article" date="2022" name="New Phytol.">
        <title>Ecological generalism drives hyperdiversity of secondary metabolite gene clusters in xylarialean endophytes.</title>
        <authorList>
            <person name="Franco M.E.E."/>
            <person name="Wisecaver J.H."/>
            <person name="Arnold A.E."/>
            <person name="Ju Y.M."/>
            <person name="Slot J.C."/>
            <person name="Ahrendt S."/>
            <person name="Moore L.P."/>
            <person name="Eastman K.E."/>
            <person name="Scott K."/>
            <person name="Konkel Z."/>
            <person name="Mondo S.J."/>
            <person name="Kuo A."/>
            <person name="Hayes R.D."/>
            <person name="Haridas S."/>
            <person name="Andreopoulos B."/>
            <person name="Riley R."/>
            <person name="LaButti K."/>
            <person name="Pangilinan J."/>
            <person name="Lipzen A."/>
            <person name="Amirebrahimi M."/>
            <person name="Yan J."/>
            <person name="Adam C."/>
            <person name="Keymanesh K."/>
            <person name="Ng V."/>
            <person name="Louie K."/>
            <person name="Northen T."/>
            <person name="Drula E."/>
            <person name="Henrissat B."/>
            <person name="Hsieh H.M."/>
            <person name="Youens-Clark K."/>
            <person name="Lutzoni F."/>
            <person name="Miadlikowska J."/>
            <person name="Eastwood D.C."/>
            <person name="Hamelin R.C."/>
            <person name="Grigoriev I.V."/>
            <person name="U'Ren J.M."/>
        </authorList>
    </citation>
    <scope>NUCLEOTIDE SEQUENCE [LARGE SCALE GENOMIC DNA]</scope>
    <source>
        <strain evidence="1 2">ER1909</strain>
    </source>
</reference>
<dbReference type="Proteomes" id="UP001497680">
    <property type="component" value="Unassembled WGS sequence"/>
</dbReference>
<dbReference type="EMBL" id="MU394397">
    <property type="protein sequence ID" value="KAI6081405.1"/>
    <property type="molecule type" value="Genomic_DNA"/>
</dbReference>
<name>A0ACC0CLY2_9PEZI</name>
<protein>
    <submittedName>
        <fullName evidence="1">Uncharacterized protein</fullName>
    </submittedName>
</protein>
<keyword evidence="2" id="KW-1185">Reference proteome</keyword>
<evidence type="ECO:0000313" key="1">
    <source>
        <dbReference type="EMBL" id="KAI6081405.1"/>
    </source>
</evidence>
<organism evidence="1 2">
    <name type="scientific">Hypoxylon rubiginosum</name>
    <dbReference type="NCBI Taxonomy" id="110542"/>
    <lineage>
        <taxon>Eukaryota</taxon>
        <taxon>Fungi</taxon>
        <taxon>Dikarya</taxon>
        <taxon>Ascomycota</taxon>
        <taxon>Pezizomycotina</taxon>
        <taxon>Sordariomycetes</taxon>
        <taxon>Xylariomycetidae</taxon>
        <taxon>Xylariales</taxon>
        <taxon>Hypoxylaceae</taxon>
        <taxon>Hypoxylon</taxon>
    </lineage>
</organism>
<accession>A0ACC0CLY2</accession>